<evidence type="ECO:0000313" key="1">
    <source>
        <dbReference type="EMBL" id="GFO13478.1"/>
    </source>
</evidence>
<proteinExistence type="predicted"/>
<comment type="caution">
    <text evidence="1">The sequence shown here is derived from an EMBL/GenBank/DDBJ whole genome shotgun (WGS) entry which is preliminary data.</text>
</comment>
<organism evidence="1 2">
    <name type="scientific">Plakobranchus ocellatus</name>
    <dbReference type="NCBI Taxonomy" id="259542"/>
    <lineage>
        <taxon>Eukaryota</taxon>
        <taxon>Metazoa</taxon>
        <taxon>Spiralia</taxon>
        <taxon>Lophotrochozoa</taxon>
        <taxon>Mollusca</taxon>
        <taxon>Gastropoda</taxon>
        <taxon>Heterobranchia</taxon>
        <taxon>Euthyneura</taxon>
        <taxon>Panpulmonata</taxon>
        <taxon>Sacoglossa</taxon>
        <taxon>Placobranchoidea</taxon>
        <taxon>Plakobranchidae</taxon>
        <taxon>Plakobranchus</taxon>
    </lineage>
</organism>
<evidence type="ECO:0000313" key="2">
    <source>
        <dbReference type="Proteomes" id="UP000735302"/>
    </source>
</evidence>
<sequence length="101" mass="11057">MKLQRQTDRDMNLSLASRFFEPGDLVMVLLPQSNKGLVLQLQGPFERNATDILPPQPTHDELSDEDLALKFSKGITFAQSEGVAYVSAVTEDHSSVGGTLP</sequence>
<name>A0AAV4B1M4_9GAST</name>
<dbReference type="Proteomes" id="UP000735302">
    <property type="component" value="Unassembled WGS sequence"/>
</dbReference>
<accession>A0AAV4B1M4</accession>
<keyword evidence="2" id="KW-1185">Reference proteome</keyword>
<gene>
    <name evidence="1" type="ORF">PoB_003998300</name>
</gene>
<protein>
    <submittedName>
        <fullName evidence="1">Uncharacterized protein</fullName>
    </submittedName>
</protein>
<reference evidence="1 2" key="1">
    <citation type="journal article" date="2021" name="Elife">
        <title>Chloroplast acquisition without the gene transfer in kleptoplastic sea slugs, Plakobranchus ocellatus.</title>
        <authorList>
            <person name="Maeda T."/>
            <person name="Takahashi S."/>
            <person name="Yoshida T."/>
            <person name="Shimamura S."/>
            <person name="Takaki Y."/>
            <person name="Nagai Y."/>
            <person name="Toyoda A."/>
            <person name="Suzuki Y."/>
            <person name="Arimoto A."/>
            <person name="Ishii H."/>
            <person name="Satoh N."/>
            <person name="Nishiyama T."/>
            <person name="Hasebe M."/>
            <person name="Maruyama T."/>
            <person name="Minagawa J."/>
            <person name="Obokata J."/>
            <person name="Shigenobu S."/>
        </authorList>
    </citation>
    <scope>NUCLEOTIDE SEQUENCE [LARGE SCALE GENOMIC DNA]</scope>
</reference>
<dbReference type="EMBL" id="BLXT01004491">
    <property type="protein sequence ID" value="GFO13478.1"/>
    <property type="molecule type" value="Genomic_DNA"/>
</dbReference>
<dbReference type="AlphaFoldDB" id="A0AAV4B1M4"/>